<proteinExistence type="predicted"/>
<dbReference type="InterPro" id="IPR010734">
    <property type="entry name" value="Copine_C"/>
</dbReference>
<dbReference type="PANTHER" id="PTHR45751:SF38">
    <property type="entry name" value="E3 UBIQUITIN-PROTEIN LIGASE RGLG5-LIKE"/>
    <property type="match status" value="1"/>
</dbReference>
<dbReference type="InterPro" id="IPR052079">
    <property type="entry name" value="E3_ligase/Copine_domain"/>
</dbReference>
<dbReference type="EMBL" id="AC149129">
    <property type="protein sequence ID" value="ABN05931.1"/>
    <property type="molecule type" value="Genomic_DNA"/>
</dbReference>
<evidence type="ECO:0000259" key="1">
    <source>
        <dbReference type="Pfam" id="PF07002"/>
    </source>
</evidence>
<dbReference type="Pfam" id="PF07002">
    <property type="entry name" value="Copine"/>
    <property type="match status" value="1"/>
</dbReference>
<organism evidence="2">
    <name type="scientific">Medicago truncatula</name>
    <name type="common">Barrel medic</name>
    <name type="synonym">Medicago tribuloides</name>
    <dbReference type="NCBI Taxonomy" id="3880"/>
    <lineage>
        <taxon>Eukaryota</taxon>
        <taxon>Viridiplantae</taxon>
        <taxon>Streptophyta</taxon>
        <taxon>Embryophyta</taxon>
        <taxon>Tracheophyta</taxon>
        <taxon>Spermatophyta</taxon>
        <taxon>Magnoliopsida</taxon>
        <taxon>eudicotyledons</taxon>
        <taxon>Gunneridae</taxon>
        <taxon>Pentapetalae</taxon>
        <taxon>rosids</taxon>
        <taxon>fabids</taxon>
        <taxon>Fabales</taxon>
        <taxon>Fabaceae</taxon>
        <taxon>Papilionoideae</taxon>
        <taxon>50 kb inversion clade</taxon>
        <taxon>NPAAA clade</taxon>
        <taxon>Hologalegina</taxon>
        <taxon>IRL clade</taxon>
        <taxon>Trifolieae</taxon>
        <taxon>Medicago</taxon>
    </lineage>
</organism>
<protein>
    <submittedName>
        <fullName evidence="2">Copine</fullName>
    </submittedName>
</protein>
<name>A2Q1W4_MEDTR</name>
<reference evidence="2" key="1">
    <citation type="submission" date="2004-10" db="EMBL/GenBank/DDBJ databases">
        <authorList>
            <person name="Town C.D."/>
        </authorList>
    </citation>
    <scope>NUCLEOTIDE SEQUENCE</scope>
</reference>
<dbReference type="PANTHER" id="PTHR45751">
    <property type="entry name" value="COPINE FAMILY PROTEIN 1"/>
    <property type="match status" value="1"/>
</dbReference>
<feature type="domain" description="Copine C-terminal" evidence="1">
    <location>
        <begin position="13"/>
        <end position="185"/>
    </location>
</feature>
<reference evidence="2" key="2">
    <citation type="submission" date="2007-03" db="EMBL/GenBank/DDBJ databases">
        <authorList>
            <consortium name="The International Medicago Genome Annotation Group"/>
        </authorList>
    </citation>
    <scope>NUCLEOTIDE SEQUENCE</scope>
</reference>
<accession>A2Q1W4</accession>
<sequence>MDVYNWFWNFKDNKSLNPYEQAISIIGKTLAPFAEDNLIPCFGFGDSSTHDQEVFGLYPDERLCNGFEEVLSRYREIVPNIRLAGPRSFAHIVKTATAIVERSGGQYHHVLMILANGQKDPSSDVGGRTNLKKLAQVTRTRHGRLSPQERKTMDAIVEASKFPLSIILVGVGDGPWDKMKEFCDNIPTKGL</sequence>
<gene>
    <name evidence="2" type="ORF">MtrDRAFT_AC149129g42v2</name>
</gene>
<dbReference type="AlphaFoldDB" id="A2Q1W4"/>
<evidence type="ECO:0000313" key="2">
    <source>
        <dbReference type="EMBL" id="ABN05931.1"/>
    </source>
</evidence>